<dbReference type="GO" id="GO:0046872">
    <property type="term" value="F:metal ion binding"/>
    <property type="evidence" value="ECO:0007669"/>
    <property type="project" value="UniProtKB-KW"/>
</dbReference>
<keyword evidence="7" id="KW-1185">Reference proteome</keyword>
<dbReference type="SUPFAM" id="SSF49503">
    <property type="entry name" value="Cupredoxins"/>
    <property type="match status" value="1"/>
</dbReference>
<feature type="region of interest" description="Disordered" evidence="3">
    <location>
        <begin position="128"/>
        <end position="160"/>
    </location>
</feature>
<evidence type="ECO:0000259" key="5">
    <source>
        <dbReference type="PROSITE" id="PS51485"/>
    </source>
</evidence>
<keyword evidence="1" id="KW-0479">Metal-binding</keyword>
<dbReference type="EMBL" id="KZ452026">
    <property type="protein sequence ID" value="PKA50291.1"/>
    <property type="molecule type" value="Genomic_DNA"/>
</dbReference>
<evidence type="ECO:0000313" key="6">
    <source>
        <dbReference type="EMBL" id="PKA50291.1"/>
    </source>
</evidence>
<dbReference type="PROSITE" id="PS51485">
    <property type="entry name" value="PHYTOCYANIN"/>
    <property type="match status" value="1"/>
</dbReference>
<proteinExistence type="predicted"/>
<evidence type="ECO:0000256" key="2">
    <source>
        <dbReference type="ARBA" id="ARBA00023180"/>
    </source>
</evidence>
<dbReference type="Pfam" id="PF02298">
    <property type="entry name" value="Cu_bind_like"/>
    <property type="match status" value="1"/>
</dbReference>
<evidence type="ECO:0000313" key="7">
    <source>
        <dbReference type="Proteomes" id="UP000236161"/>
    </source>
</evidence>
<dbReference type="InterPro" id="IPR008972">
    <property type="entry name" value="Cupredoxin"/>
</dbReference>
<dbReference type="FunFam" id="2.60.40.420:FF:000003">
    <property type="entry name" value="Blue copper"/>
    <property type="match status" value="1"/>
</dbReference>
<dbReference type="Gene3D" id="2.60.40.420">
    <property type="entry name" value="Cupredoxins - blue copper proteins"/>
    <property type="match status" value="1"/>
</dbReference>
<keyword evidence="4" id="KW-0732">Signal</keyword>
<dbReference type="PANTHER" id="PTHR33021:SF502">
    <property type="entry name" value="OSJNBA0079A21.6 PROTEIN"/>
    <property type="match status" value="1"/>
</dbReference>
<feature type="compositionally biased region" description="Pro residues" evidence="3">
    <location>
        <begin position="130"/>
        <end position="143"/>
    </location>
</feature>
<dbReference type="GO" id="GO:0005886">
    <property type="term" value="C:plasma membrane"/>
    <property type="evidence" value="ECO:0007669"/>
    <property type="project" value="TreeGrafter"/>
</dbReference>
<accession>A0A2I0A418</accession>
<dbReference type="OrthoDB" id="581242at2759"/>
<evidence type="ECO:0000256" key="1">
    <source>
        <dbReference type="ARBA" id="ARBA00022723"/>
    </source>
</evidence>
<keyword evidence="2" id="KW-0325">Glycoprotein</keyword>
<gene>
    <name evidence="6" type="ORF">AXF42_Ash013380</name>
</gene>
<name>A0A2I0A418_9ASPA</name>
<protein>
    <submittedName>
        <fullName evidence="6">Blue copper protein</fullName>
    </submittedName>
</protein>
<feature type="chain" id="PRO_5014144284" evidence="4">
    <location>
        <begin position="24"/>
        <end position="189"/>
    </location>
</feature>
<dbReference type="InterPro" id="IPR039391">
    <property type="entry name" value="Phytocyanin-like"/>
</dbReference>
<dbReference type="PANTHER" id="PTHR33021">
    <property type="entry name" value="BLUE COPPER PROTEIN"/>
    <property type="match status" value="1"/>
</dbReference>
<feature type="signal peptide" evidence="4">
    <location>
        <begin position="1"/>
        <end position="23"/>
    </location>
</feature>
<sequence>MANCLALFGILVAFCLMLTAGKAAVFIVGDSAGWDLSADLASWPRSKLFYVGDVLLFQYSQYHTLNQVDSNGYYACNASNALLESSDGNTSVPLAAAGDYYFICGTDSHCLGGMKLHVDVRRRSYKAVAPGPPPEVSPVPPLLQTPAASKNDGSAPPALNGCERGGRTSIPSFMWCSFAALCWVFVMGC</sequence>
<dbReference type="AlphaFoldDB" id="A0A2I0A418"/>
<reference evidence="6 7" key="1">
    <citation type="journal article" date="2017" name="Nature">
        <title>The Apostasia genome and the evolution of orchids.</title>
        <authorList>
            <person name="Zhang G.Q."/>
            <person name="Liu K.W."/>
            <person name="Li Z."/>
            <person name="Lohaus R."/>
            <person name="Hsiao Y.Y."/>
            <person name="Niu S.C."/>
            <person name="Wang J.Y."/>
            <person name="Lin Y.C."/>
            <person name="Xu Q."/>
            <person name="Chen L.J."/>
            <person name="Yoshida K."/>
            <person name="Fujiwara S."/>
            <person name="Wang Z.W."/>
            <person name="Zhang Y.Q."/>
            <person name="Mitsuda N."/>
            <person name="Wang M."/>
            <person name="Liu G.H."/>
            <person name="Pecoraro L."/>
            <person name="Huang H.X."/>
            <person name="Xiao X.J."/>
            <person name="Lin M."/>
            <person name="Wu X.Y."/>
            <person name="Wu W.L."/>
            <person name="Chen Y.Y."/>
            <person name="Chang S.B."/>
            <person name="Sakamoto S."/>
            <person name="Ohme-Takagi M."/>
            <person name="Yagi M."/>
            <person name="Zeng S.J."/>
            <person name="Shen C.Y."/>
            <person name="Yeh C.M."/>
            <person name="Luo Y.B."/>
            <person name="Tsai W.C."/>
            <person name="Van de Peer Y."/>
            <person name="Liu Z.J."/>
        </authorList>
    </citation>
    <scope>NUCLEOTIDE SEQUENCE [LARGE SCALE GENOMIC DNA]</scope>
    <source>
        <strain evidence="7">cv. Shenzhen</strain>
        <tissue evidence="6">Stem</tissue>
    </source>
</reference>
<evidence type="ECO:0000256" key="3">
    <source>
        <dbReference type="SAM" id="MobiDB-lite"/>
    </source>
</evidence>
<dbReference type="CDD" id="cd04216">
    <property type="entry name" value="Phytocyanin"/>
    <property type="match status" value="1"/>
</dbReference>
<feature type="domain" description="Phytocyanin" evidence="5">
    <location>
        <begin position="24"/>
        <end position="122"/>
    </location>
</feature>
<dbReference type="InterPro" id="IPR003245">
    <property type="entry name" value="Phytocyanin_dom"/>
</dbReference>
<dbReference type="Proteomes" id="UP000236161">
    <property type="component" value="Unassembled WGS sequence"/>
</dbReference>
<evidence type="ECO:0000256" key="4">
    <source>
        <dbReference type="SAM" id="SignalP"/>
    </source>
</evidence>
<dbReference type="STRING" id="1088818.A0A2I0A418"/>
<dbReference type="GO" id="GO:0009055">
    <property type="term" value="F:electron transfer activity"/>
    <property type="evidence" value="ECO:0007669"/>
    <property type="project" value="InterPro"/>
</dbReference>
<organism evidence="6 7">
    <name type="scientific">Apostasia shenzhenica</name>
    <dbReference type="NCBI Taxonomy" id="1088818"/>
    <lineage>
        <taxon>Eukaryota</taxon>
        <taxon>Viridiplantae</taxon>
        <taxon>Streptophyta</taxon>
        <taxon>Embryophyta</taxon>
        <taxon>Tracheophyta</taxon>
        <taxon>Spermatophyta</taxon>
        <taxon>Magnoliopsida</taxon>
        <taxon>Liliopsida</taxon>
        <taxon>Asparagales</taxon>
        <taxon>Orchidaceae</taxon>
        <taxon>Apostasioideae</taxon>
        <taxon>Apostasia</taxon>
    </lineage>
</organism>